<accession>H6RJ30</accession>
<name>H6RJ30_BLASD</name>
<dbReference type="HOGENOM" id="CLU_3022913_0_0_11"/>
<keyword evidence="1" id="KW-0472">Membrane</keyword>
<evidence type="ECO:0000313" key="3">
    <source>
        <dbReference type="Proteomes" id="UP000007517"/>
    </source>
</evidence>
<reference evidence="2 3" key="1">
    <citation type="journal article" date="2012" name="J. Bacteriol.">
        <title>Genome Sequence of Blastococcus saxobsidens DD2, a Stone-Inhabiting Bacterium.</title>
        <authorList>
            <person name="Chouaia B."/>
            <person name="Crotti E."/>
            <person name="Brusetti L."/>
            <person name="Daffonchio D."/>
            <person name="Essoussi I."/>
            <person name="Nouioui I."/>
            <person name="Sbissi I."/>
            <person name="Ghodhbane-Gtari F."/>
            <person name="Gtari M."/>
            <person name="Vacherie B."/>
            <person name="Barbe V."/>
            <person name="Medigue C."/>
            <person name="Gury J."/>
            <person name="Pujic P."/>
            <person name="Normand P."/>
        </authorList>
    </citation>
    <scope>NUCLEOTIDE SEQUENCE [LARGE SCALE GENOMIC DNA]</scope>
    <source>
        <strain evidence="2 3">DD2</strain>
    </source>
</reference>
<sequence length="55" mass="5777">MIARRANISDRPYSDSDTAQWTRLGIPAGVLHGAAALSLVLGLGAGWWLAFALPA</sequence>
<evidence type="ECO:0000256" key="1">
    <source>
        <dbReference type="SAM" id="Phobius"/>
    </source>
</evidence>
<evidence type="ECO:0000313" key="2">
    <source>
        <dbReference type="EMBL" id="CCG04775.1"/>
    </source>
</evidence>
<dbReference type="AlphaFoldDB" id="H6RJ30"/>
<protein>
    <submittedName>
        <fullName evidence="2">Uncharacterized protein</fullName>
    </submittedName>
</protein>
<dbReference type="Proteomes" id="UP000007517">
    <property type="component" value="Chromosome"/>
</dbReference>
<keyword evidence="1" id="KW-0812">Transmembrane</keyword>
<keyword evidence="1" id="KW-1133">Transmembrane helix</keyword>
<keyword evidence="3" id="KW-1185">Reference proteome</keyword>
<reference evidence="3" key="2">
    <citation type="submission" date="2012-02" db="EMBL/GenBank/DDBJ databases">
        <title>Complete genome sequence of Blastococcus saxobsidens strain DD2.</title>
        <authorList>
            <person name="Genoscope."/>
        </authorList>
    </citation>
    <scope>NUCLEOTIDE SEQUENCE [LARGE SCALE GENOMIC DNA]</scope>
    <source>
        <strain evidence="3">DD2</strain>
    </source>
</reference>
<proteinExistence type="predicted"/>
<dbReference type="EMBL" id="FO117623">
    <property type="protein sequence ID" value="CCG04775.1"/>
    <property type="molecule type" value="Genomic_DNA"/>
</dbReference>
<organism evidence="2 3">
    <name type="scientific">Blastococcus saxobsidens (strain DD2)</name>
    <dbReference type="NCBI Taxonomy" id="1146883"/>
    <lineage>
        <taxon>Bacteria</taxon>
        <taxon>Bacillati</taxon>
        <taxon>Actinomycetota</taxon>
        <taxon>Actinomycetes</taxon>
        <taxon>Geodermatophilales</taxon>
        <taxon>Geodermatophilaceae</taxon>
        <taxon>Blastococcus</taxon>
    </lineage>
</organism>
<feature type="transmembrane region" description="Helical" evidence="1">
    <location>
        <begin position="30"/>
        <end position="53"/>
    </location>
</feature>
<dbReference type="KEGG" id="bsd:BLASA_3946"/>
<dbReference type="STRING" id="1146883.BLASA_3946"/>
<gene>
    <name evidence="2" type="ordered locus">BLASA_3946</name>
</gene>